<feature type="compositionally biased region" description="Basic and acidic residues" evidence="1">
    <location>
        <begin position="40"/>
        <end position="53"/>
    </location>
</feature>
<gene>
    <name evidence="2" type="ORF">JT362_32640</name>
</gene>
<dbReference type="SUPFAM" id="SSF48371">
    <property type="entry name" value="ARM repeat"/>
    <property type="match status" value="1"/>
</dbReference>
<protein>
    <recommendedName>
        <fullName evidence="4">HEAT repeat domain-containing protein</fullName>
    </recommendedName>
</protein>
<dbReference type="Gene3D" id="1.25.10.10">
    <property type="entry name" value="Leucine-rich Repeat Variant"/>
    <property type="match status" value="1"/>
</dbReference>
<dbReference type="InterPro" id="IPR016024">
    <property type="entry name" value="ARM-type_fold"/>
</dbReference>
<feature type="region of interest" description="Disordered" evidence="1">
    <location>
        <begin position="1"/>
        <end position="53"/>
    </location>
</feature>
<keyword evidence="3" id="KW-1185">Reference proteome</keyword>
<sequence length="711" mass="76397">MTSSSTEAEKPAAEPAAEEQPEPRTAAPSQEQALSQLKADVGERTDHARAREITSRRMDKVINAGAVFNAPVTIAGDFGVGWRPPAGATSGGTPVPDGHFYERLRGYVEAPGFRAAERVLRTGHLVVLAAPSRIGRETTAFKLLDGLLPGGRPSVFELPSTMLGSAVWQVPAEGAGYVVHDRSPASVHRRTCAADAVDDAWLTRTSELLKAAGSFLVVITGAVGGQLAAATRRDEFVMPHLGPPELAEVVRNRVLVSGMEIHPDALDRRLAEPEVAGVLAEVLAERPHPSFAVQVADAVLGALRDRRDLAEALESLREPDAQARDWLAGELPPAEVAFALATAVLEESSYLTVSDAAVRLARSFVDELDDEALRYRRALVADHSWIELAPPDPDGGSAVREVVRFRGPRLQQAVLSHAWYELDGMRTKILAWLADLAGHSDVEVRARAATAAGMLAVLDFQHALHRYLLPWAKSTDPARRHSVAIALGVAGRLDQHTERVWTLLDQWAADVSDEDSRLPSTAALAAGGPLGLAAPDRAVRLLRTLATEGTWGLLEPVVLGGLALVEAGQAGRVLRALLDWSEPQDDSDQVVRALTVFAYALGATTDGATTPVLLAEAHRHADELPELWGRALSCPPVRPLALDALRDWLRVADRDPAAHEAVLDIVAGIVDRGPTDLRRLQHHLERWATDEDDPSPAAAHIFDQLAEAGED</sequence>
<reference evidence="2 3" key="1">
    <citation type="submission" date="2021-02" db="EMBL/GenBank/DDBJ databases">
        <title>Actinophytocola xerophila sp. nov., isolated from soil of cotton cropping field.</title>
        <authorList>
            <person name="Huang R."/>
            <person name="Chen X."/>
            <person name="Ge X."/>
            <person name="Liu W."/>
        </authorList>
    </citation>
    <scope>NUCLEOTIDE SEQUENCE [LARGE SCALE GENOMIC DNA]</scope>
    <source>
        <strain evidence="2 3">S1-96</strain>
    </source>
</reference>
<dbReference type="RefSeq" id="WP_260195782.1">
    <property type="nucleotide sequence ID" value="NZ_JAFFZE010000029.1"/>
</dbReference>
<proteinExistence type="predicted"/>
<dbReference type="EMBL" id="JAFFZE010000029">
    <property type="protein sequence ID" value="MCT2587873.1"/>
    <property type="molecule type" value="Genomic_DNA"/>
</dbReference>
<evidence type="ECO:0000256" key="1">
    <source>
        <dbReference type="SAM" id="MobiDB-lite"/>
    </source>
</evidence>
<accession>A0ABT2JJ15</accession>
<comment type="caution">
    <text evidence="2">The sequence shown here is derived from an EMBL/GenBank/DDBJ whole genome shotgun (WGS) entry which is preliminary data.</text>
</comment>
<dbReference type="Proteomes" id="UP001156441">
    <property type="component" value="Unassembled WGS sequence"/>
</dbReference>
<name>A0ABT2JJ15_9PSEU</name>
<evidence type="ECO:0000313" key="3">
    <source>
        <dbReference type="Proteomes" id="UP001156441"/>
    </source>
</evidence>
<evidence type="ECO:0000313" key="2">
    <source>
        <dbReference type="EMBL" id="MCT2587873.1"/>
    </source>
</evidence>
<evidence type="ECO:0008006" key="4">
    <source>
        <dbReference type="Google" id="ProtNLM"/>
    </source>
</evidence>
<dbReference type="InterPro" id="IPR011989">
    <property type="entry name" value="ARM-like"/>
</dbReference>
<organism evidence="2 3">
    <name type="scientific">Actinophytocola gossypii</name>
    <dbReference type="NCBI Taxonomy" id="2812003"/>
    <lineage>
        <taxon>Bacteria</taxon>
        <taxon>Bacillati</taxon>
        <taxon>Actinomycetota</taxon>
        <taxon>Actinomycetes</taxon>
        <taxon>Pseudonocardiales</taxon>
        <taxon>Pseudonocardiaceae</taxon>
    </lineage>
</organism>